<gene>
    <name evidence="2" type="ORF">E0Z10_g11036</name>
</gene>
<proteinExistence type="predicted"/>
<evidence type="ECO:0000313" key="3">
    <source>
        <dbReference type="Proteomes" id="UP000297716"/>
    </source>
</evidence>
<accession>A0A4Z0XV13</accession>
<feature type="region of interest" description="Disordered" evidence="1">
    <location>
        <begin position="1"/>
        <end position="26"/>
    </location>
</feature>
<feature type="non-terminal residue" evidence="2">
    <location>
        <position position="65"/>
    </location>
</feature>
<keyword evidence="3" id="KW-1185">Reference proteome</keyword>
<protein>
    <submittedName>
        <fullName evidence="2">Uncharacterized protein</fullName>
    </submittedName>
</protein>
<feature type="compositionally biased region" description="Basic and acidic residues" evidence="1">
    <location>
        <begin position="1"/>
        <end position="12"/>
    </location>
</feature>
<dbReference type="OrthoDB" id="4775384at2759"/>
<feature type="compositionally biased region" description="Polar residues" evidence="1">
    <location>
        <begin position="13"/>
        <end position="26"/>
    </location>
</feature>
<comment type="caution">
    <text evidence="2">The sequence shown here is derived from an EMBL/GenBank/DDBJ whole genome shotgun (WGS) entry which is preliminary data.</text>
</comment>
<evidence type="ECO:0000256" key="1">
    <source>
        <dbReference type="SAM" id="MobiDB-lite"/>
    </source>
</evidence>
<dbReference type="AlphaFoldDB" id="A0A4Z0XV13"/>
<name>A0A4Z0XV13_9PEZI</name>
<sequence>MNPMMDPRRHPSDVSSNYSGSTGSVWSTTDSVSFVYTDDPDWAWWGYEGVRGAVTRKEDKRDDSR</sequence>
<dbReference type="Proteomes" id="UP000297716">
    <property type="component" value="Unassembled WGS sequence"/>
</dbReference>
<evidence type="ECO:0000313" key="2">
    <source>
        <dbReference type="EMBL" id="TGJ75289.1"/>
    </source>
</evidence>
<organism evidence="2 3">
    <name type="scientific">Xylaria hypoxylon</name>
    <dbReference type="NCBI Taxonomy" id="37992"/>
    <lineage>
        <taxon>Eukaryota</taxon>
        <taxon>Fungi</taxon>
        <taxon>Dikarya</taxon>
        <taxon>Ascomycota</taxon>
        <taxon>Pezizomycotina</taxon>
        <taxon>Sordariomycetes</taxon>
        <taxon>Xylariomycetidae</taxon>
        <taxon>Xylariales</taxon>
        <taxon>Xylariaceae</taxon>
        <taxon>Xylaria</taxon>
    </lineage>
</organism>
<reference evidence="2 3" key="1">
    <citation type="submission" date="2019-03" db="EMBL/GenBank/DDBJ databases">
        <title>Draft genome sequence of Xylaria hypoxylon DSM 108379, a ubiquitous saprotrophic-parasitic fungi on hardwood.</title>
        <authorList>
            <person name="Buettner E."/>
            <person name="Leonhardt S."/>
            <person name="Gebauer A.M."/>
            <person name="Liers C."/>
            <person name="Hofrichter M."/>
            <person name="Kellner H."/>
        </authorList>
    </citation>
    <scope>NUCLEOTIDE SEQUENCE [LARGE SCALE GENOMIC DNA]</scope>
    <source>
        <strain evidence="2 3">DSM 108379</strain>
    </source>
</reference>
<dbReference type="EMBL" id="SKBN01000622">
    <property type="protein sequence ID" value="TGJ75289.1"/>
    <property type="molecule type" value="Genomic_DNA"/>
</dbReference>